<gene>
    <name evidence="1" type="ORF">BO95DRAFT_22014</name>
</gene>
<dbReference type="Proteomes" id="UP000249057">
    <property type="component" value="Unassembled WGS sequence"/>
</dbReference>
<protein>
    <submittedName>
        <fullName evidence="1">Uncharacterized protein</fullName>
    </submittedName>
</protein>
<name>A0ACD1FTC1_9EURO</name>
<evidence type="ECO:0000313" key="2">
    <source>
        <dbReference type="Proteomes" id="UP000249057"/>
    </source>
</evidence>
<organism evidence="1 2">
    <name type="scientific">Aspergillus brunneoviolaceus CBS 621.78</name>
    <dbReference type="NCBI Taxonomy" id="1450534"/>
    <lineage>
        <taxon>Eukaryota</taxon>
        <taxon>Fungi</taxon>
        <taxon>Dikarya</taxon>
        <taxon>Ascomycota</taxon>
        <taxon>Pezizomycotina</taxon>
        <taxon>Eurotiomycetes</taxon>
        <taxon>Eurotiomycetidae</taxon>
        <taxon>Eurotiales</taxon>
        <taxon>Aspergillaceae</taxon>
        <taxon>Aspergillus</taxon>
        <taxon>Aspergillus subgen. Circumdati</taxon>
    </lineage>
</organism>
<reference evidence="1" key="1">
    <citation type="submission" date="2018-02" db="EMBL/GenBank/DDBJ databases">
        <title>The genomes of Aspergillus section Nigri reveals drivers in fungal speciation.</title>
        <authorList>
            <consortium name="DOE Joint Genome Institute"/>
            <person name="Vesth T.C."/>
            <person name="Nybo J."/>
            <person name="Theobald S."/>
            <person name="Brandl J."/>
            <person name="Frisvad J.C."/>
            <person name="Nielsen K.F."/>
            <person name="Lyhne E.K."/>
            <person name="Kogle M.E."/>
            <person name="Kuo A."/>
            <person name="Riley R."/>
            <person name="Clum A."/>
            <person name="Nolan M."/>
            <person name="Lipzen A."/>
            <person name="Salamov A."/>
            <person name="Henrissat B."/>
            <person name="Wiebenga A."/>
            <person name="De vries R.P."/>
            <person name="Grigoriev I.V."/>
            <person name="Mortensen U.H."/>
            <person name="Andersen M.R."/>
            <person name="Baker S.E."/>
        </authorList>
    </citation>
    <scope>NUCLEOTIDE SEQUENCE</scope>
    <source>
        <strain evidence="1">CBS 621.78</strain>
    </source>
</reference>
<keyword evidence="2" id="KW-1185">Reference proteome</keyword>
<accession>A0ACD1FTC1</accession>
<proteinExistence type="predicted"/>
<evidence type="ECO:0000313" key="1">
    <source>
        <dbReference type="EMBL" id="RAH40223.1"/>
    </source>
</evidence>
<dbReference type="EMBL" id="KZ825416">
    <property type="protein sequence ID" value="RAH40223.1"/>
    <property type="molecule type" value="Genomic_DNA"/>
</dbReference>
<sequence>MDLYLFVTVTASLGPRQCSRPPSHIQVNQRVRANHKNHEESCSGVGGACTKTSGVQVAPFDEERLGAIDHSGYDEILQESLGCRSRTVSPIFHSVKPLEIRVRYE</sequence>